<name>A0A2D6LP14_9ARCH</name>
<gene>
    <name evidence="1" type="ORF">CL944_00380</name>
</gene>
<dbReference type="Proteomes" id="UP000226712">
    <property type="component" value="Unassembled WGS sequence"/>
</dbReference>
<organism evidence="1 2">
    <name type="scientific">Candidatus Iainarchaeum sp</name>
    <dbReference type="NCBI Taxonomy" id="3101447"/>
    <lineage>
        <taxon>Archaea</taxon>
        <taxon>Candidatus Iainarchaeota</taxon>
        <taxon>Candidatus Iainarchaeia</taxon>
        <taxon>Candidatus Iainarchaeales</taxon>
        <taxon>Candidatus Iainarchaeaceae</taxon>
        <taxon>Candidatus Iainarchaeum</taxon>
    </lineage>
</organism>
<evidence type="ECO:0000313" key="2">
    <source>
        <dbReference type="Proteomes" id="UP000226712"/>
    </source>
</evidence>
<comment type="caution">
    <text evidence="1">The sequence shown here is derived from an EMBL/GenBank/DDBJ whole genome shotgun (WGS) entry which is preliminary data.</text>
</comment>
<proteinExistence type="predicted"/>
<protein>
    <submittedName>
        <fullName evidence="1">Uncharacterized protein</fullName>
    </submittedName>
</protein>
<accession>A0A2D6LP14</accession>
<reference evidence="2" key="1">
    <citation type="submission" date="2017-09" db="EMBL/GenBank/DDBJ databases">
        <title>The Reconstruction of 2,631 Draft Metagenome-Assembled Genomes from the Global Oceans.</title>
        <authorList>
            <person name="Tully B.J."/>
            <person name="Graham E.D."/>
            <person name="Heidelberg J.F."/>
        </authorList>
    </citation>
    <scope>NUCLEOTIDE SEQUENCE [LARGE SCALE GENOMIC DNA]</scope>
</reference>
<evidence type="ECO:0000313" key="1">
    <source>
        <dbReference type="EMBL" id="MAG17917.1"/>
    </source>
</evidence>
<dbReference type="AlphaFoldDB" id="A0A2D6LP14"/>
<sequence length="63" mass="7450">METESIFADFDFKKSGGNSNFRLLKELLIAQEKLEQKIRVINTEFFELQQHIDEMKEKVATNK</sequence>
<dbReference type="EMBL" id="NZBD01000002">
    <property type="protein sequence ID" value="MAG17917.1"/>
    <property type="molecule type" value="Genomic_DNA"/>
</dbReference>